<evidence type="ECO:0000256" key="1">
    <source>
        <dbReference type="ARBA" id="ARBA00022729"/>
    </source>
</evidence>
<dbReference type="NCBIfam" id="TIGR04126">
    <property type="entry name" value="PGF_CTERM"/>
    <property type="match status" value="1"/>
</dbReference>
<dbReference type="Pfam" id="PF18204">
    <property type="entry name" value="PGF-CTERM"/>
    <property type="match status" value="1"/>
</dbReference>
<evidence type="ECO:0000256" key="2">
    <source>
        <dbReference type="SAM" id="MobiDB-lite"/>
    </source>
</evidence>
<accession>A0ABD5PSC1</accession>
<reference evidence="5 6" key="1">
    <citation type="journal article" date="2019" name="Int. J. Syst. Evol. Microbiol.">
        <title>The Global Catalogue of Microorganisms (GCM) 10K type strain sequencing project: providing services to taxonomists for standard genome sequencing and annotation.</title>
        <authorList>
            <consortium name="The Broad Institute Genomics Platform"/>
            <consortium name="The Broad Institute Genome Sequencing Center for Infectious Disease"/>
            <person name="Wu L."/>
            <person name="Ma J."/>
        </authorList>
    </citation>
    <scope>NUCLEOTIDE SEQUENCE [LARGE SCALE GENOMIC DNA]</scope>
    <source>
        <strain evidence="5 6">WLHS5</strain>
    </source>
</reference>
<dbReference type="AlphaFoldDB" id="A0ABD5PSC1"/>
<feature type="compositionally biased region" description="Acidic residues" evidence="2">
    <location>
        <begin position="315"/>
        <end position="326"/>
    </location>
</feature>
<evidence type="ECO:0000259" key="4">
    <source>
        <dbReference type="Pfam" id="PF24318"/>
    </source>
</evidence>
<organism evidence="5 6">
    <name type="scientific">Halosolutus amylolyticus</name>
    <dbReference type="NCBI Taxonomy" id="2932267"/>
    <lineage>
        <taxon>Archaea</taxon>
        <taxon>Methanobacteriati</taxon>
        <taxon>Methanobacteriota</taxon>
        <taxon>Stenosarchaea group</taxon>
        <taxon>Halobacteria</taxon>
        <taxon>Halobacteriales</taxon>
        <taxon>Natrialbaceae</taxon>
        <taxon>Halosolutus</taxon>
    </lineage>
</organism>
<keyword evidence="1" id="KW-0732">Signal</keyword>
<name>A0ABD5PSC1_9EURY</name>
<evidence type="ECO:0000313" key="5">
    <source>
        <dbReference type="EMBL" id="MFC4542836.1"/>
    </source>
</evidence>
<dbReference type="Proteomes" id="UP001595898">
    <property type="component" value="Unassembled WGS sequence"/>
</dbReference>
<dbReference type="InterPro" id="IPR026371">
    <property type="entry name" value="PGF_CTERM"/>
</dbReference>
<feature type="compositionally biased region" description="Acidic residues" evidence="2">
    <location>
        <begin position="282"/>
        <end position="304"/>
    </location>
</feature>
<feature type="region of interest" description="Disordered" evidence="2">
    <location>
        <begin position="273"/>
        <end position="331"/>
    </location>
</feature>
<proteinExistence type="predicted"/>
<dbReference type="InterPro" id="IPR055913">
    <property type="entry name" value="DUF7490"/>
</dbReference>
<comment type="caution">
    <text evidence="5">The sequence shown here is derived from an EMBL/GenBank/DDBJ whole genome shotgun (WGS) entry which is preliminary data.</text>
</comment>
<sequence>MKRESALLVAALVVAVAALTSLALSGAVTDPSAPDTEAAIDRAGTASLLEVTIAADEVSGETVTLAVDTYLQHEGRPVENVTVVHRTMDADDSLVVDVTEREVGTLESESEEVVPGTVDVPREGAHRIETIVYTDGTRTETVTHRVSGLDSLTPAYADTGLEFHSYTGALVDVPAIEYEVESTTDGRATLEVKSYLTNAGDETADDLELELKARQADSNIVADSATVDLSGVEPGETINPTAELEVPDEYAYHLDGILRLDGTIVATDRAGADLRPNATDGDALDTGEFDDDADENGFEASEADAESHDEAANGADDEYDKEDDASADNTPGFGVAVAAVALLATIAFARRSSNE</sequence>
<dbReference type="EMBL" id="JBHSFA010000007">
    <property type="protein sequence ID" value="MFC4542836.1"/>
    <property type="molecule type" value="Genomic_DNA"/>
</dbReference>
<feature type="domain" description="DUF7490" evidence="4">
    <location>
        <begin position="171"/>
        <end position="269"/>
    </location>
</feature>
<dbReference type="GO" id="GO:0005886">
    <property type="term" value="C:plasma membrane"/>
    <property type="evidence" value="ECO:0007669"/>
    <property type="project" value="UniProtKB-SubCell"/>
</dbReference>
<keyword evidence="6" id="KW-1185">Reference proteome</keyword>
<evidence type="ECO:0000313" key="6">
    <source>
        <dbReference type="Proteomes" id="UP001595898"/>
    </source>
</evidence>
<dbReference type="RefSeq" id="WP_250140476.1">
    <property type="nucleotide sequence ID" value="NZ_JALIQP010000002.1"/>
</dbReference>
<dbReference type="GO" id="GO:0030115">
    <property type="term" value="C:S-layer"/>
    <property type="evidence" value="ECO:0007669"/>
    <property type="project" value="UniProtKB-SubCell"/>
</dbReference>
<evidence type="ECO:0000259" key="3">
    <source>
        <dbReference type="Pfam" id="PF18204"/>
    </source>
</evidence>
<gene>
    <name evidence="5" type="ORF">ACFO5R_12980</name>
</gene>
<protein>
    <submittedName>
        <fullName evidence="5">PGF-CTERM sorting domain-containing protein</fullName>
    </submittedName>
</protein>
<feature type="domain" description="DUF7490" evidence="4">
    <location>
        <begin position="46"/>
        <end position="150"/>
    </location>
</feature>
<dbReference type="Pfam" id="PF24318">
    <property type="entry name" value="DUF7490"/>
    <property type="match status" value="2"/>
</dbReference>
<feature type="domain" description="PGF-CTERM archaeal protein-sorting signal" evidence="3">
    <location>
        <begin position="330"/>
        <end position="351"/>
    </location>
</feature>